<evidence type="ECO:0000313" key="4">
    <source>
        <dbReference type="Proteomes" id="UP000620124"/>
    </source>
</evidence>
<comment type="caution">
    <text evidence="3">The sequence shown here is derived from an EMBL/GenBank/DDBJ whole genome shotgun (WGS) entry which is preliminary data.</text>
</comment>
<dbReference type="InterPro" id="IPR046700">
    <property type="entry name" value="DUF6570"/>
</dbReference>
<accession>A0A8H6Z7M9</accession>
<evidence type="ECO:0000259" key="2">
    <source>
        <dbReference type="Pfam" id="PF20209"/>
    </source>
</evidence>
<dbReference type="EMBL" id="JACAZI010000001">
    <property type="protein sequence ID" value="KAF7371836.1"/>
    <property type="molecule type" value="Genomic_DNA"/>
</dbReference>
<feature type="region of interest" description="Disordered" evidence="1">
    <location>
        <begin position="233"/>
        <end position="264"/>
    </location>
</feature>
<evidence type="ECO:0000313" key="3">
    <source>
        <dbReference type="EMBL" id="KAF7371836.1"/>
    </source>
</evidence>
<organism evidence="3 4">
    <name type="scientific">Mycena venus</name>
    <dbReference type="NCBI Taxonomy" id="2733690"/>
    <lineage>
        <taxon>Eukaryota</taxon>
        <taxon>Fungi</taxon>
        <taxon>Dikarya</taxon>
        <taxon>Basidiomycota</taxon>
        <taxon>Agaricomycotina</taxon>
        <taxon>Agaricomycetes</taxon>
        <taxon>Agaricomycetidae</taxon>
        <taxon>Agaricales</taxon>
        <taxon>Marasmiineae</taxon>
        <taxon>Mycenaceae</taxon>
        <taxon>Mycena</taxon>
    </lineage>
</organism>
<dbReference type="OrthoDB" id="432234at2759"/>
<dbReference type="Proteomes" id="UP000620124">
    <property type="component" value="Unassembled WGS sequence"/>
</dbReference>
<proteinExistence type="predicted"/>
<reference evidence="3" key="1">
    <citation type="submission" date="2020-05" db="EMBL/GenBank/DDBJ databases">
        <title>Mycena genomes resolve the evolution of fungal bioluminescence.</title>
        <authorList>
            <person name="Tsai I.J."/>
        </authorList>
    </citation>
    <scope>NUCLEOTIDE SEQUENCE</scope>
    <source>
        <strain evidence="3">CCC161011</strain>
    </source>
</reference>
<feature type="domain" description="DUF6570" evidence="2">
    <location>
        <begin position="346"/>
        <end position="421"/>
    </location>
</feature>
<gene>
    <name evidence="3" type="ORF">MVEN_00040400</name>
</gene>
<evidence type="ECO:0000256" key="1">
    <source>
        <dbReference type="SAM" id="MobiDB-lite"/>
    </source>
</evidence>
<name>A0A8H6Z7M9_9AGAR</name>
<dbReference type="AlphaFoldDB" id="A0A8H6Z7M9"/>
<dbReference type="Pfam" id="PF20209">
    <property type="entry name" value="DUF6570"/>
    <property type="match status" value="1"/>
</dbReference>
<keyword evidence="4" id="KW-1185">Reference proteome</keyword>
<sequence length="463" mass="51668">MDNSNHWYTLPNETRHKCIQCNGSFAARLYSGRTRLCIHCQANFDLGLISDPNPHANHVAQNTRYCYDCGHLVNNNAREWNVESGRCRGCATDHIEQQAHRRAFAVLDNETRVQVTIPERRTCEIHTQCKSCRKRQKCTRCGIIKKKKYFRKAADTAGASSAPESFSTRCEVCRQTESDLIGRRRDAAEAAGHRYCAQGRHEVSLRECTAPDGTVYLTCQKCLISRRDARASTARTGEAAADRDAEDHGEGLNPDEDDEGVQAGPVDEYDAFFGDGLDLAGIDLPGDSAVSLDQAECIKNMDRALDALAIEKCGCCREEGFDVKLKGPGLCTRCFNDKRDTRLWSDGNKVNPMPEDLRPGCVRNLTDMEEMLIARVKPIMQVRWTRGHQLCYKDHIVNLPQDISPIAQTLPRLPENIDMVIIRQDGVNLDGHVDFITDPRRSYSNLSGGGTSWGTIGHAHGSN</sequence>
<protein>
    <recommendedName>
        <fullName evidence="2">DUF6570 domain-containing protein</fullName>
    </recommendedName>
</protein>
<feature type="compositionally biased region" description="Basic and acidic residues" evidence="1">
    <location>
        <begin position="240"/>
        <end position="250"/>
    </location>
</feature>